<comment type="caution">
    <text evidence="2">The sequence shown here is derived from an EMBL/GenBank/DDBJ whole genome shotgun (WGS) entry which is preliminary data.</text>
</comment>
<evidence type="ECO:0000256" key="1">
    <source>
        <dbReference type="SAM" id="MobiDB-lite"/>
    </source>
</evidence>
<organism evidence="2 3">
    <name type="scientific">Candidatus Falkowbacteria bacterium HGW-Falkowbacteria-2</name>
    <dbReference type="NCBI Taxonomy" id="2013769"/>
    <lineage>
        <taxon>Bacteria</taxon>
        <taxon>Candidatus Falkowiibacteriota</taxon>
    </lineage>
</organism>
<gene>
    <name evidence="2" type="ORF">CVU83_02915</name>
</gene>
<name>A0A2N2DYJ3_9BACT</name>
<reference evidence="2 3" key="1">
    <citation type="journal article" date="2017" name="ISME J.">
        <title>Potential for microbial H2 and metal transformations associated with novel bacteria and archaea in deep terrestrial subsurface sediments.</title>
        <authorList>
            <person name="Hernsdorf A.W."/>
            <person name="Amano Y."/>
            <person name="Miyakawa K."/>
            <person name="Ise K."/>
            <person name="Suzuki Y."/>
            <person name="Anantharaman K."/>
            <person name="Probst A."/>
            <person name="Burstein D."/>
            <person name="Thomas B.C."/>
            <person name="Banfield J.F."/>
        </authorList>
    </citation>
    <scope>NUCLEOTIDE SEQUENCE [LARGE SCALE GENOMIC DNA]</scope>
    <source>
        <strain evidence="2">HGW-Falkowbacteria-2</strain>
    </source>
</reference>
<evidence type="ECO:0000313" key="2">
    <source>
        <dbReference type="EMBL" id="PKM87525.1"/>
    </source>
</evidence>
<proteinExistence type="predicted"/>
<feature type="compositionally biased region" description="Basic residues" evidence="1">
    <location>
        <begin position="74"/>
        <end position="84"/>
    </location>
</feature>
<dbReference type="Proteomes" id="UP000233325">
    <property type="component" value="Unassembled WGS sequence"/>
</dbReference>
<sequence>MKQKKRTHECIIDLLNLAQDKDLDKVAFLIMRIDVDDKHDEIIALWNARTKDLEFDSSEVLNRLESQKSENAKPKLKKQFKYFKPKQQGDGKLQQIST</sequence>
<evidence type="ECO:0000313" key="3">
    <source>
        <dbReference type="Proteomes" id="UP000233325"/>
    </source>
</evidence>
<dbReference type="EMBL" id="PHAH01000041">
    <property type="protein sequence ID" value="PKM87525.1"/>
    <property type="molecule type" value="Genomic_DNA"/>
</dbReference>
<dbReference type="AlphaFoldDB" id="A0A2N2DYJ3"/>
<protein>
    <submittedName>
        <fullName evidence="2">Uncharacterized protein</fullName>
    </submittedName>
</protein>
<accession>A0A2N2DYJ3</accession>
<feature type="region of interest" description="Disordered" evidence="1">
    <location>
        <begin position="66"/>
        <end position="98"/>
    </location>
</feature>